<dbReference type="SUPFAM" id="SSF54768">
    <property type="entry name" value="dsRNA-binding domain-like"/>
    <property type="match status" value="1"/>
</dbReference>
<dbReference type="GO" id="GO:0005840">
    <property type="term" value="C:ribosome"/>
    <property type="evidence" value="ECO:0007669"/>
    <property type="project" value="UniProtKB-KW"/>
</dbReference>
<dbReference type="InterPro" id="IPR020568">
    <property type="entry name" value="Ribosomal_Su5_D2-typ_SF"/>
</dbReference>
<dbReference type="SUPFAM" id="SSF54211">
    <property type="entry name" value="Ribosomal protein S5 domain 2-like"/>
    <property type="match status" value="1"/>
</dbReference>
<evidence type="ECO:0000313" key="1">
    <source>
        <dbReference type="EMBL" id="EER19089.1"/>
    </source>
</evidence>
<dbReference type="GeneID" id="9039302"/>
<keyword evidence="1" id="KW-0689">Ribosomal protein</keyword>
<reference evidence="1 2" key="1">
    <citation type="submission" date="2008-07" db="EMBL/GenBank/DDBJ databases">
        <authorList>
            <person name="El-Sayed N."/>
            <person name="Caler E."/>
            <person name="Inman J."/>
            <person name="Amedeo P."/>
            <person name="Hass B."/>
            <person name="Wortman J."/>
        </authorList>
    </citation>
    <scope>NUCLEOTIDE SEQUENCE [LARGE SCALE GENOMIC DNA]</scope>
    <source>
        <strain evidence="2">ATCC 50983 / TXsc</strain>
    </source>
</reference>
<organism evidence="2">
    <name type="scientific">Perkinsus marinus (strain ATCC 50983 / TXsc)</name>
    <dbReference type="NCBI Taxonomy" id="423536"/>
    <lineage>
        <taxon>Eukaryota</taxon>
        <taxon>Sar</taxon>
        <taxon>Alveolata</taxon>
        <taxon>Perkinsozoa</taxon>
        <taxon>Perkinsea</taxon>
        <taxon>Perkinsida</taxon>
        <taxon>Perkinsidae</taxon>
        <taxon>Perkinsus</taxon>
    </lineage>
</organism>
<dbReference type="AlphaFoldDB" id="C5K8V4"/>
<sequence length="233" mass="27035">MVGNGKGVYGFGVGYGNTITTARADAAMQALKRLQFVDLDSSRTLHAPVIAREYGQKCKILPLPAESGILCNRRYLPWVYIMGLHNVELKFEGELSWLSRTRAITRTTSMIMSRRTVANGEGKKYAHLMAPGDHWVHWPDRWFKEVRRRYDQKGHMIRHERRHLLHGKKRGNILVSPLEVRPGFTRFGWQPVMNKWQWHLNKRRQQFNLVKSLTTEENVLFPTPGSGRFMAPK</sequence>
<dbReference type="EMBL" id="GG671208">
    <property type="protein sequence ID" value="EER19089.1"/>
    <property type="molecule type" value="Genomic_DNA"/>
</dbReference>
<keyword evidence="1" id="KW-0687">Ribonucleoprotein</keyword>
<feature type="non-terminal residue" evidence="1">
    <location>
        <position position="233"/>
    </location>
</feature>
<accession>C5K8V4</accession>
<gene>
    <name evidence="1" type="ORF">Pmar_PMAR012136</name>
</gene>
<proteinExistence type="predicted"/>
<keyword evidence="2" id="KW-1185">Reference proteome</keyword>
<dbReference type="OrthoDB" id="309483at2759"/>
<evidence type="ECO:0000313" key="2">
    <source>
        <dbReference type="Proteomes" id="UP000007800"/>
    </source>
</evidence>
<name>C5K8V4_PERM5</name>
<dbReference type="InParanoid" id="C5K8V4"/>
<dbReference type="Proteomes" id="UP000007800">
    <property type="component" value="Unassembled WGS sequence"/>
</dbReference>
<protein>
    <submittedName>
        <fullName evidence="1">30S ribosomal protein S5, putative</fullName>
    </submittedName>
</protein>
<dbReference type="RefSeq" id="XP_002787293.1">
    <property type="nucleotide sequence ID" value="XM_002787247.1"/>
</dbReference>